<protein>
    <submittedName>
        <fullName evidence="2">Uncharacterized protein</fullName>
    </submittedName>
</protein>
<feature type="compositionally biased region" description="Pro residues" evidence="1">
    <location>
        <begin position="26"/>
        <end position="35"/>
    </location>
</feature>
<reference evidence="2 3" key="1">
    <citation type="journal article" date="2020" name="Genomics">
        <title>Complete, high-quality genomes from long-read metagenomic sequencing of two wolf lichen thalli reveals enigmatic genome architecture.</title>
        <authorList>
            <person name="McKenzie S.K."/>
            <person name="Walston R.F."/>
            <person name="Allen J.L."/>
        </authorList>
    </citation>
    <scope>NUCLEOTIDE SEQUENCE [LARGE SCALE GENOMIC DNA]</scope>
    <source>
        <strain evidence="2">WasteWater1</strain>
    </source>
</reference>
<proteinExistence type="predicted"/>
<feature type="compositionally biased region" description="Low complexity" evidence="1">
    <location>
        <begin position="13"/>
        <end position="25"/>
    </location>
</feature>
<gene>
    <name evidence="2" type="ORF">HO133_004446</name>
</gene>
<dbReference type="EMBL" id="JACCJB010000002">
    <property type="protein sequence ID" value="KAF6230107.1"/>
    <property type="molecule type" value="Genomic_DNA"/>
</dbReference>
<feature type="compositionally biased region" description="Polar residues" evidence="1">
    <location>
        <begin position="39"/>
        <end position="54"/>
    </location>
</feature>
<feature type="region of interest" description="Disordered" evidence="1">
    <location>
        <begin position="1"/>
        <end position="85"/>
    </location>
</feature>
<name>A0A8H6FKC5_9LECA</name>
<dbReference type="AlphaFoldDB" id="A0A8H6FKC5"/>
<feature type="compositionally biased region" description="Polar residues" evidence="1">
    <location>
        <begin position="62"/>
        <end position="77"/>
    </location>
</feature>
<evidence type="ECO:0000313" key="2">
    <source>
        <dbReference type="EMBL" id="KAF6230107.1"/>
    </source>
</evidence>
<evidence type="ECO:0000256" key="1">
    <source>
        <dbReference type="SAM" id="MobiDB-lite"/>
    </source>
</evidence>
<dbReference type="RefSeq" id="XP_037157364.1">
    <property type="nucleotide sequence ID" value="XM_037295363.1"/>
</dbReference>
<evidence type="ECO:0000313" key="3">
    <source>
        <dbReference type="Proteomes" id="UP000593566"/>
    </source>
</evidence>
<sequence length="120" mass="13312">MLARAARPKLAVLTATPTTLTKSPLPRTPLSPSPMSPTVRNTRLNQRGFSTLQPPTFAYAEPSNTKSILKKGQTSRSTGKKLQFREEPAVRCISPVPEDYHGTYVKMSKDERRWGSGRSL</sequence>
<organism evidence="2 3">
    <name type="scientific">Letharia lupina</name>
    <dbReference type="NCBI Taxonomy" id="560253"/>
    <lineage>
        <taxon>Eukaryota</taxon>
        <taxon>Fungi</taxon>
        <taxon>Dikarya</taxon>
        <taxon>Ascomycota</taxon>
        <taxon>Pezizomycotina</taxon>
        <taxon>Lecanoromycetes</taxon>
        <taxon>OSLEUM clade</taxon>
        <taxon>Lecanoromycetidae</taxon>
        <taxon>Lecanorales</taxon>
        <taxon>Lecanorineae</taxon>
        <taxon>Parmeliaceae</taxon>
        <taxon>Letharia</taxon>
    </lineage>
</organism>
<accession>A0A8H6FKC5</accession>
<dbReference type="Proteomes" id="UP000593566">
    <property type="component" value="Unassembled WGS sequence"/>
</dbReference>
<dbReference type="GeneID" id="59332854"/>
<comment type="caution">
    <text evidence="2">The sequence shown here is derived from an EMBL/GenBank/DDBJ whole genome shotgun (WGS) entry which is preliminary data.</text>
</comment>
<keyword evidence="3" id="KW-1185">Reference proteome</keyword>